<dbReference type="OrthoDB" id="2018140at2759"/>
<feature type="signal peptide" evidence="6">
    <location>
        <begin position="1"/>
        <end position="23"/>
    </location>
</feature>
<evidence type="ECO:0000259" key="7">
    <source>
        <dbReference type="Pfam" id="PF20520"/>
    </source>
</evidence>
<keyword evidence="4 5" id="KW-0472">Membrane</keyword>
<organism evidence="8 9">
    <name type="scientific">Ananas comosus</name>
    <name type="common">Pineapple</name>
    <name type="synonym">Ananas ananas</name>
    <dbReference type="NCBI Taxonomy" id="4615"/>
    <lineage>
        <taxon>Eukaryota</taxon>
        <taxon>Viridiplantae</taxon>
        <taxon>Streptophyta</taxon>
        <taxon>Embryophyta</taxon>
        <taxon>Tracheophyta</taxon>
        <taxon>Spermatophyta</taxon>
        <taxon>Magnoliopsida</taxon>
        <taxon>Liliopsida</taxon>
        <taxon>Poales</taxon>
        <taxon>Bromeliaceae</taxon>
        <taxon>Bromelioideae</taxon>
        <taxon>Ananas</taxon>
    </lineage>
</organism>
<evidence type="ECO:0000313" key="9">
    <source>
        <dbReference type="RefSeq" id="XP_020113709.1"/>
    </source>
</evidence>
<name>A0A6P5H105_ANACO</name>
<evidence type="ECO:0000256" key="4">
    <source>
        <dbReference type="ARBA" id="ARBA00023136"/>
    </source>
</evidence>
<keyword evidence="6" id="KW-0732">Signal</keyword>
<dbReference type="Gramene" id="Aco007159.1.mrna1">
    <property type="protein sequence ID" value="Aco007159.1.mrna1"/>
    <property type="gene ID" value="Aco007159.1.path1"/>
</dbReference>
<dbReference type="AlphaFoldDB" id="A0A6P5H105"/>
<evidence type="ECO:0000256" key="6">
    <source>
        <dbReference type="SAM" id="SignalP"/>
    </source>
</evidence>
<dbReference type="GeneID" id="109727910"/>
<evidence type="ECO:0000256" key="5">
    <source>
        <dbReference type="SAM" id="Phobius"/>
    </source>
</evidence>
<dbReference type="Proteomes" id="UP000515123">
    <property type="component" value="Linkage group 23"/>
</dbReference>
<protein>
    <submittedName>
        <fullName evidence="9">Uncharacterized protein LOC109727910</fullName>
    </submittedName>
</protein>
<dbReference type="PANTHER" id="PTHR35285">
    <property type="entry name" value="2-C-METHYL-D-ERYTHRITOL 4-PHOSPHATE CYTIDYLYLTRANSFERASE"/>
    <property type="match status" value="1"/>
</dbReference>
<evidence type="ECO:0000256" key="1">
    <source>
        <dbReference type="ARBA" id="ARBA00004167"/>
    </source>
</evidence>
<dbReference type="PANTHER" id="PTHR35285:SF1">
    <property type="entry name" value="2-C-METHYL-D-ERYTHRITOL 4-PHOSPHATE CYTIDYLYLTRANSFERASE"/>
    <property type="match status" value="1"/>
</dbReference>
<proteinExistence type="predicted"/>
<reference evidence="9" key="2">
    <citation type="submission" date="2025-08" db="UniProtKB">
        <authorList>
            <consortium name="RefSeq"/>
        </authorList>
    </citation>
    <scope>IDENTIFICATION</scope>
    <source>
        <tissue evidence="9">Leaf</tissue>
    </source>
</reference>
<feature type="chain" id="PRO_5027759204" evidence="6">
    <location>
        <begin position="24"/>
        <end position="319"/>
    </location>
</feature>
<keyword evidence="2 5" id="KW-0812">Transmembrane</keyword>
<evidence type="ECO:0000256" key="2">
    <source>
        <dbReference type="ARBA" id="ARBA00022692"/>
    </source>
</evidence>
<evidence type="ECO:0000256" key="3">
    <source>
        <dbReference type="ARBA" id="ARBA00022989"/>
    </source>
</evidence>
<comment type="subcellular location">
    <subcellularLocation>
        <location evidence="1">Membrane</location>
        <topology evidence="1">Single-pass membrane protein</topology>
    </subcellularLocation>
</comment>
<dbReference type="RefSeq" id="XP_020113709.1">
    <property type="nucleotide sequence ID" value="XM_020258120.1"/>
</dbReference>
<feature type="domain" description="V-type proton ATPase subunit S1/VOA1 transmembrane" evidence="7">
    <location>
        <begin position="283"/>
        <end position="314"/>
    </location>
</feature>
<sequence length="319" mass="34192">MEGTKRVSLISALVAAQLLHALALPITAPAFLWSPHNHGFSDDGTKEVVHYHTISPKDLAKSVFDEGGWSKLLCSGENLHESVDVALVFVGKELQSSDLSKSKEVDSALVNLLKLSFTSSNFSMAFPYVAISDEEATLENSLVSGFTENCGNGLGVNRVAYVDSCSISGENLQKLNDFRAVKDFMGSRIETSAGKLTDLIVFCNGGSKETDNTKSEGEILSELVSSLEQAGAKYAVLYASEPHNFLHFPSHLGLSRFLAEGSTHNGSSNSTKCDVVCLFKSTLLEGIFVGIVLLIILISGLCCMVGIETPTRFEAPAES</sequence>
<evidence type="ECO:0000313" key="8">
    <source>
        <dbReference type="Proteomes" id="UP000515123"/>
    </source>
</evidence>
<keyword evidence="3 5" id="KW-1133">Transmembrane helix</keyword>
<accession>A0A6P5H105</accession>
<dbReference type="InterPro" id="IPR046756">
    <property type="entry name" value="VAS1/VOA1_TM"/>
</dbReference>
<feature type="transmembrane region" description="Helical" evidence="5">
    <location>
        <begin position="287"/>
        <end position="307"/>
    </location>
</feature>
<keyword evidence="8" id="KW-1185">Reference proteome</keyword>
<dbReference type="Pfam" id="PF20520">
    <property type="entry name" value="Ac45-VOA1_TM"/>
    <property type="match status" value="1"/>
</dbReference>
<dbReference type="GO" id="GO:0016020">
    <property type="term" value="C:membrane"/>
    <property type="evidence" value="ECO:0007669"/>
    <property type="project" value="UniProtKB-SubCell"/>
</dbReference>
<reference evidence="8" key="1">
    <citation type="journal article" date="2015" name="Nat. Genet.">
        <title>The pineapple genome and the evolution of CAM photosynthesis.</title>
        <authorList>
            <person name="Ming R."/>
            <person name="VanBuren R."/>
            <person name="Wai C.M."/>
            <person name="Tang H."/>
            <person name="Schatz M.C."/>
            <person name="Bowers J.E."/>
            <person name="Lyons E."/>
            <person name="Wang M.L."/>
            <person name="Chen J."/>
            <person name="Biggers E."/>
            <person name="Zhang J."/>
            <person name="Huang L."/>
            <person name="Zhang L."/>
            <person name="Miao W."/>
            <person name="Zhang J."/>
            <person name="Ye Z."/>
            <person name="Miao C."/>
            <person name="Lin Z."/>
            <person name="Wang H."/>
            <person name="Zhou H."/>
            <person name="Yim W.C."/>
            <person name="Priest H.D."/>
            <person name="Zheng C."/>
            <person name="Woodhouse M."/>
            <person name="Edger P.P."/>
            <person name="Guyot R."/>
            <person name="Guo H.B."/>
            <person name="Guo H."/>
            <person name="Zheng G."/>
            <person name="Singh R."/>
            <person name="Sharma A."/>
            <person name="Min X."/>
            <person name="Zheng Y."/>
            <person name="Lee H."/>
            <person name="Gurtowski J."/>
            <person name="Sedlazeck F.J."/>
            <person name="Harkess A."/>
            <person name="McKain M.R."/>
            <person name="Liao Z."/>
            <person name="Fang J."/>
            <person name="Liu J."/>
            <person name="Zhang X."/>
            <person name="Zhang Q."/>
            <person name="Hu W."/>
            <person name="Qin Y."/>
            <person name="Wang K."/>
            <person name="Chen L.Y."/>
            <person name="Shirley N."/>
            <person name="Lin Y.R."/>
            <person name="Liu L.Y."/>
            <person name="Hernandez A.G."/>
            <person name="Wright C.L."/>
            <person name="Bulone V."/>
            <person name="Tuskan G.A."/>
            <person name="Heath K."/>
            <person name="Zee F."/>
            <person name="Moore P.H."/>
            <person name="Sunkar R."/>
            <person name="Leebens-Mack J.H."/>
            <person name="Mockler T."/>
            <person name="Bennetzen J.L."/>
            <person name="Freeling M."/>
            <person name="Sankoff D."/>
            <person name="Paterson A.H."/>
            <person name="Zhu X."/>
            <person name="Yang X."/>
            <person name="Smith J.A."/>
            <person name="Cushman J.C."/>
            <person name="Paull R.E."/>
            <person name="Yu Q."/>
        </authorList>
    </citation>
    <scope>NUCLEOTIDE SEQUENCE [LARGE SCALE GENOMIC DNA]</scope>
    <source>
        <strain evidence="8">cv. F153</strain>
    </source>
</reference>
<gene>
    <name evidence="9" type="primary">LOC109727910</name>
</gene>